<organism evidence="5 6">
    <name type="scientific">Monopterus albus</name>
    <name type="common">Swamp eel</name>
    <dbReference type="NCBI Taxonomy" id="43700"/>
    <lineage>
        <taxon>Eukaryota</taxon>
        <taxon>Metazoa</taxon>
        <taxon>Chordata</taxon>
        <taxon>Craniata</taxon>
        <taxon>Vertebrata</taxon>
        <taxon>Euteleostomi</taxon>
        <taxon>Actinopterygii</taxon>
        <taxon>Neopterygii</taxon>
        <taxon>Teleostei</taxon>
        <taxon>Neoteleostei</taxon>
        <taxon>Acanthomorphata</taxon>
        <taxon>Anabantaria</taxon>
        <taxon>Synbranchiformes</taxon>
        <taxon>Synbranchidae</taxon>
        <taxon>Monopterus</taxon>
    </lineage>
</organism>
<sequence>MGGVAEVRARSISQVAMRRATPLLQSLEPQIEVANNLALVGLDRLERNFPILNQSADEVMGHLVDALFLTLDDVHVRVVGGLDGALDWLERLAEAARAGAQWLQDSEGGQAAASVLGRLEDSTATYLPLPPTMRQEWEVRVQGYEEEDEGDEPSVRTRARRLLLSLGLQLYHRLVKVREQLRSAAMRLPDTADKLGLRRVLELVGGLLQYLRSLLVALLCQAQSLRELTLNRVRGQAVMLAELSPVRQVRELPVQIQQLLQGLQELSKILLQLLINATPLYSLLQQPSEQEVEEFLNQENIKSNSSSHRILADSLSCPRRLSSQDAQGSGGLWGPDCRSSLKEPLAPETEGSPVPSNDGVQHQSLATEVLLMSLKQFVAQSQAAFEYMNPETTDPTADY</sequence>
<dbReference type="GO" id="GO:0005829">
    <property type="term" value="C:cytosol"/>
    <property type="evidence" value="ECO:0007669"/>
    <property type="project" value="TreeGrafter"/>
</dbReference>
<evidence type="ECO:0000256" key="1">
    <source>
        <dbReference type="ARBA" id="ARBA00004502"/>
    </source>
</evidence>
<dbReference type="PANTHER" id="PTHR14024">
    <property type="entry name" value="PERILIPIN"/>
    <property type="match status" value="1"/>
</dbReference>
<feature type="region of interest" description="Disordered" evidence="4">
    <location>
        <begin position="321"/>
        <end position="360"/>
    </location>
</feature>
<dbReference type="GO" id="GO:0005811">
    <property type="term" value="C:lipid droplet"/>
    <property type="evidence" value="ECO:0007669"/>
    <property type="project" value="UniProtKB-SubCell"/>
</dbReference>
<keyword evidence="3" id="KW-0551">Lipid droplet</keyword>
<accession>A0A3Q3JR14</accession>
<evidence type="ECO:0000313" key="5">
    <source>
        <dbReference type="Ensembl" id="ENSMALP00000022918.1"/>
    </source>
</evidence>
<evidence type="ECO:0000256" key="3">
    <source>
        <dbReference type="ARBA" id="ARBA00022677"/>
    </source>
</evidence>
<dbReference type="PANTHER" id="PTHR14024:SF48">
    <property type="entry name" value="PERILIPIN 6"/>
    <property type="match status" value="1"/>
</dbReference>
<reference evidence="5" key="2">
    <citation type="submission" date="2025-09" db="UniProtKB">
        <authorList>
            <consortium name="Ensembl"/>
        </authorList>
    </citation>
    <scope>IDENTIFICATION</scope>
</reference>
<evidence type="ECO:0000313" key="6">
    <source>
        <dbReference type="Proteomes" id="UP000261600"/>
    </source>
</evidence>
<proteinExistence type="inferred from homology"/>
<dbReference type="Ensembl" id="ENSMALT00000023355.1">
    <property type="protein sequence ID" value="ENSMALP00000022918.1"/>
    <property type="gene ID" value="ENSMALG00000015966.1"/>
</dbReference>
<dbReference type="AlphaFoldDB" id="A0A3Q3JR14"/>
<evidence type="ECO:0000256" key="4">
    <source>
        <dbReference type="SAM" id="MobiDB-lite"/>
    </source>
</evidence>
<comment type="similarity">
    <text evidence="2">Belongs to the perilipin family.</text>
</comment>
<dbReference type="GO" id="GO:0019915">
    <property type="term" value="P:lipid storage"/>
    <property type="evidence" value="ECO:0007669"/>
    <property type="project" value="TreeGrafter"/>
</dbReference>
<keyword evidence="6" id="KW-1185">Reference proteome</keyword>
<name>A0A3Q3JR14_MONAL</name>
<evidence type="ECO:0008006" key="7">
    <source>
        <dbReference type="Google" id="ProtNLM"/>
    </source>
</evidence>
<protein>
    <recommendedName>
        <fullName evidence="7">Perilipin</fullName>
    </recommendedName>
</protein>
<comment type="subcellular location">
    <subcellularLocation>
        <location evidence="1">Lipid droplet</location>
    </subcellularLocation>
</comment>
<dbReference type="Proteomes" id="UP000261600">
    <property type="component" value="Unplaced"/>
</dbReference>
<dbReference type="GO" id="GO:0010890">
    <property type="term" value="P:positive regulation of triglyceride storage"/>
    <property type="evidence" value="ECO:0007669"/>
    <property type="project" value="TreeGrafter"/>
</dbReference>
<reference evidence="5" key="1">
    <citation type="submission" date="2025-08" db="UniProtKB">
        <authorList>
            <consortium name="Ensembl"/>
        </authorList>
    </citation>
    <scope>IDENTIFICATION</scope>
</reference>
<dbReference type="Pfam" id="PF03036">
    <property type="entry name" value="Perilipin"/>
    <property type="match status" value="1"/>
</dbReference>
<dbReference type="InterPro" id="IPR004279">
    <property type="entry name" value="Perilipin"/>
</dbReference>
<evidence type="ECO:0000256" key="2">
    <source>
        <dbReference type="ARBA" id="ARBA00006311"/>
    </source>
</evidence>